<dbReference type="AlphaFoldDB" id="A0AAV4MNR0"/>
<protein>
    <submittedName>
        <fullName evidence="2">Uncharacterized protein</fullName>
    </submittedName>
</protein>
<gene>
    <name evidence="2" type="ORF">CEXT_522651</name>
</gene>
<sequence>MGVPTKRFFSLLHTPRRSLPQKTTKDDTSRDFSIKSRKKKQMAMDKNRLMGPEIERVLTARHPSRRKPGRIRFSVFCNFHASWGLDHSILSPRSLEISSR</sequence>
<name>A0AAV4MNR0_CAEEX</name>
<feature type="region of interest" description="Disordered" evidence="1">
    <location>
        <begin position="9"/>
        <end position="49"/>
    </location>
</feature>
<feature type="compositionally biased region" description="Basic and acidic residues" evidence="1">
    <location>
        <begin position="23"/>
        <end position="34"/>
    </location>
</feature>
<keyword evidence="3" id="KW-1185">Reference proteome</keyword>
<evidence type="ECO:0000313" key="2">
    <source>
        <dbReference type="EMBL" id="GIX73952.1"/>
    </source>
</evidence>
<reference evidence="2 3" key="1">
    <citation type="submission" date="2021-06" db="EMBL/GenBank/DDBJ databases">
        <title>Caerostris extrusa draft genome.</title>
        <authorList>
            <person name="Kono N."/>
            <person name="Arakawa K."/>
        </authorList>
    </citation>
    <scope>NUCLEOTIDE SEQUENCE [LARGE SCALE GENOMIC DNA]</scope>
</reference>
<accession>A0AAV4MNR0</accession>
<organism evidence="2 3">
    <name type="scientific">Caerostris extrusa</name>
    <name type="common">Bark spider</name>
    <name type="synonym">Caerostris bankana</name>
    <dbReference type="NCBI Taxonomy" id="172846"/>
    <lineage>
        <taxon>Eukaryota</taxon>
        <taxon>Metazoa</taxon>
        <taxon>Ecdysozoa</taxon>
        <taxon>Arthropoda</taxon>
        <taxon>Chelicerata</taxon>
        <taxon>Arachnida</taxon>
        <taxon>Araneae</taxon>
        <taxon>Araneomorphae</taxon>
        <taxon>Entelegynae</taxon>
        <taxon>Araneoidea</taxon>
        <taxon>Araneidae</taxon>
        <taxon>Caerostris</taxon>
    </lineage>
</organism>
<evidence type="ECO:0000313" key="3">
    <source>
        <dbReference type="Proteomes" id="UP001054945"/>
    </source>
</evidence>
<dbReference type="Proteomes" id="UP001054945">
    <property type="component" value="Unassembled WGS sequence"/>
</dbReference>
<evidence type="ECO:0000256" key="1">
    <source>
        <dbReference type="SAM" id="MobiDB-lite"/>
    </source>
</evidence>
<dbReference type="EMBL" id="BPLR01002458">
    <property type="protein sequence ID" value="GIX73952.1"/>
    <property type="molecule type" value="Genomic_DNA"/>
</dbReference>
<comment type="caution">
    <text evidence="2">The sequence shown here is derived from an EMBL/GenBank/DDBJ whole genome shotgun (WGS) entry which is preliminary data.</text>
</comment>
<proteinExistence type="predicted"/>